<evidence type="ECO:0000313" key="1">
    <source>
        <dbReference type="EMBL" id="PZF75150.1"/>
    </source>
</evidence>
<dbReference type="EMBL" id="QKVK01000015">
    <property type="protein sequence ID" value="PZF75150.1"/>
    <property type="molecule type" value="Genomic_DNA"/>
</dbReference>
<dbReference type="AlphaFoldDB" id="A0A2W2ARP2"/>
<keyword evidence="2" id="KW-1185">Reference proteome</keyword>
<gene>
    <name evidence="1" type="ORF">DK847_19710</name>
</gene>
<comment type="caution">
    <text evidence="1">The sequence shown here is derived from an EMBL/GenBank/DDBJ whole genome shotgun (WGS) entry which is preliminary data.</text>
</comment>
<sequence>MLYVMSTAASAATLDFTLTTSKPVIVTGTPRLAIDVGGVTRHADYTAGSGTTALTFSYAVGAGDFDANGISLVPPLDLNGGSLTDASGNAVGSLAFTAPDTSGIRIQTYTAAFDTATVTSANAAALSFRIAKAPPGGSYSYSITSSGGAGTVTGSGTISASPQVVSGVDVTSLAVGTLTLSVTVSTAAGGTGAARQATAAFDNVAPSGYSAAFLTSPVTSLNSSAAGFELTGGEIGASYSYAIGSSGGGVPVTGSGTVSADPQQITGLDLSGLGDGTLTLSVTLTDTVGNAGAAATATALKDTASPTIVSVTPPAAGTYDDL</sequence>
<reference evidence="2" key="1">
    <citation type="submission" date="2018-06" db="EMBL/GenBank/DDBJ databases">
        <title>Aestuariibacter litoralis strain KCTC 52945T.</title>
        <authorList>
            <person name="Li X."/>
            <person name="Salam N."/>
            <person name="Li J.-L."/>
            <person name="Chen Y.-M."/>
            <person name="Yang Z.-W."/>
            <person name="Zhang L.-Y."/>
            <person name="Han M.-X."/>
            <person name="Xiao M."/>
            <person name="Li W.-J."/>
        </authorList>
    </citation>
    <scope>NUCLEOTIDE SEQUENCE [LARGE SCALE GENOMIC DNA]</scope>
    <source>
        <strain evidence="2">KCTC 52945</strain>
    </source>
</reference>
<organism evidence="1 2">
    <name type="scientific">Aestuariivirga litoralis</name>
    <dbReference type="NCBI Taxonomy" id="2650924"/>
    <lineage>
        <taxon>Bacteria</taxon>
        <taxon>Pseudomonadati</taxon>
        <taxon>Pseudomonadota</taxon>
        <taxon>Alphaproteobacteria</taxon>
        <taxon>Hyphomicrobiales</taxon>
        <taxon>Aestuariivirgaceae</taxon>
        <taxon>Aestuariivirga</taxon>
    </lineage>
</organism>
<name>A0A2W2ARP2_9HYPH</name>
<dbReference type="Proteomes" id="UP000248795">
    <property type="component" value="Unassembled WGS sequence"/>
</dbReference>
<proteinExistence type="predicted"/>
<evidence type="ECO:0000313" key="2">
    <source>
        <dbReference type="Proteomes" id="UP000248795"/>
    </source>
</evidence>
<protein>
    <submittedName>
        <fullName evidence="1">Uncharacterized protein</fullName>
    </submittedName>
</protein>
<accession>A0A2W2ARP2</accession>